<dbReference type="Proteomes" id="UP000199355">
    <property type="component" value="Unassembled WGS sequence"/>
</dbReference>
<dbReference type="SUPFAM" id="SSF48452">
    <property type="entry name" value="TPR-like"/>
    <property type="match status" value="2"/>
</dbReference>
<dbReference type="InterPro" id="IPR011990">
    <property type="entry name" value="TPR-like_helical_dom_sf"/>
</dbReference>
<reference evidence="2" key="1">
    <citation type="submission" date="2016-10" db="EMBL/GenBank/DDBJ databases">
        <authorList>
            <person name="Varghese N."/>
            <person name="Submissions S."/>
        </authorList>
    </citation>
    <scope>NUCLEOTIDE SEQUENCE [LARGE SCALE GENOMIC DNA]</scope>
    <source>
        <strain evidence="2">KHC7</strain>
    </source>
</reference>
<gene>
    <name evidence="1" type="ORF">SAMN05192586_11915</name>
</gene>
<evidence type="ECO:0000313" key="2">
    <source>
        <dbReference type="Proteomes" id="UP000199355"/>
    </source>
</evidence>
<protein>
    <submittedName>
        <fullName evidence="1">Tetratricopeptide repeat-containing protein</fullName>
    </submittedName>
</protein>
<accession>A0A1G7Q413</accession>
<dbReference type="STRING" id="571438.SAMN05192586_11915"/>
<name>A0A1G7Q413_9BACT</name>
<dbReference type="AlphaFoldDB" id="A0A1G7Q413"/>
<dbReference type="EMBL" id="FNBX01000019">
    <property type="protein sequence ID" value="SDF93292.1"/>
    <property type="molecule type" value="Genomic_DNA"/>
</dbReference>
<sequence>MGGQRLPAAAPWGDPARPGRAIVPAAAPLAAQIARQPLWAALAVVLLCLAWIAGCNRDLTGDDLTEARAAMARQDWSLAERLLERFLREEQDPDQRWEAWRQLLTVVNAAGQEPRASLELLETMLEEYMDNDARAAVILRRMGEVNEVMHRHEAAADAWNAYIGLAGLTPRQSVEGYRRLAGMQFKLRRFDAAEDTLQQCLALPVAEKETLLCAYDLADQNTARERWQEAADLSQQILDSDAEKPLRGLAGYLLADALEQLGKTREALKQFELARDAYPNPPVIDNRIAHLRKKMKK</sequence>
<evidence type="ECO:0000313" key="1">
    <source>
        <dbReference type="EMBL" id="SDF93292.1"/>
    </source>
</evidence>
<organism evidence="1 2">
    <name type="scientific">Desulfovibrio legallii</name>
    <dbReference type="NCBI Taxonomy" id="571438"/>
    <lineage>
        <taxon>Bacteria</taxon>
        <taxon>Pseudomonadati</taxon>
        <taxon>Thermodesulfobacteriota</taxon>
        <taxon>Desulfovibrionia</taxon>
        <taxon>Desulfovibrionales</taxon>
        <taxon>Desulfovibrionaceae</taxon>
        <taxon>Desulfovibrio</taxon>
    </lineage>
</organism>
<proteinExistence type="predicted"/>
<dbReference type="Gene3D" id="1.25.40.10">
    <property type="entry name" value="Tetratricopeptide repeat domain"/>
    <property type="match status" value="2"/>
</dbReference>
<keyword evidence="2" id="KW-1185">Reference proteome</keyword>